<evidence type="ECO:0000256" key="4">
    <source>
        <dbReference type="ARBA" id="ARBA00022475"/>
    </source>
</evidence>
<evidence type="ECO:0000259" key="11">
    <source>
        <dbReference type="Pfam" id="PF07219"/>
    </source>
</evidence>
<accession>A0A4R7P5N9</accession>
<dbReference type="InterPro" id="IPR011990">
    <property type="entry name" value="TPR-like_helical_dom_sf"/>
</dbReference>
<evidence type="ECO:0000256" key="10">
    <source>
        <dbReference type="SAM" id="Phobius"/>
    </source>
</evidence>
<keyword evidence="4" id="KW-1003">Cell membrane</keyword>
<dbReference type="Proteomes" id="UP000295341">
    <property type="component" value="Unassembled WGS sequence"/>
</dbReference>
<keyword evidence="13" id="KW-1185">Reference proteome</keyword>
<comment type="function">
    <text evidence="1">Involved in a late step of protoheme IX synthesis.</text>
</comment>
<dbReference type="EMBL" id="SOBT01000009">
    <property type="protein sequence ID" value="TDU28772.1"/>
    <property type="molecule type" value="Genomic_DNA"/>
</dbReference>
<evidence type="ECO:0000256" key="2">
    <source>
        <dbReference type="ARBA" id="ARBA00004429"/>
    </source>
</evidence>
<evidence type="ECO:0000256" key="6">
    <source>
        <dbReference type="ARBA" id="ARBA00022692"/>
    </source>
</evidence>
<comment type="pathway">
    <text evidence="3">Porphyrin-containing compound metabolism; protoheme biosynthesis.</text>
</comment>
<dbReference type="InterPro" id="IPR005254">
    <property type="entry name" value="Heme_biosyn_assoc_TPR_pro"/>
</dbReference>
<dbReference type="NCBIfam" id="TIGR00540">
    <property type="entry name" value="TPR_hemY_coli"/>
    <property type="match status" value="1"/>
</dbReference>
<evidence type="ECO:0000313" key="13">
    <source>
        <dbReference type="Proteomes" id="UP000295341"/>
    </source>
</evidence>
<comment type="caution">
    <text evidence="12">The sequence shown here is derived from an EMBL/GenBank/DDBJ whole genome shotgun (WGS) entry which is preliminary data.</text>
</comment>
<evidence type="ECO:0000313" key="12">
    <source>
        <dbReference type="EMBL" id="TDU28772.1"/>
    </source>
</evidence>
<keyword evidence="9" id="KW-0627">Porphyrin biosynthesis</keyword>
<evidence type="ECO:0000256" key="9">
    <source>
        <dbReference type="ARBA" id="ARBA00023244"/>
    </source>
</evidence>
<dbReference type="Pfam" id="PF07219">
    <property type="entry name" value="HemY_N"/>
    <property type="match status" value="1"/>
</dbReference>
<dbReference type="GO" id="GO:0006779">
    <property type="term" value="P:porphyrin-containing compound biosynthetic process"/>
    <property type="evidence" value="ECO:0007669"/>
    <property type="project" value="UniProtKB-KW"/>
</dbReference>
<keyword evidence="6 10" id="KW-0812">Transmembrane</keyword>
<dbReference type="OrthoDB" id="7053339at2"/>
<dbReference type="GO" id="GO:0042168">
    <property type="term" value="P:heme metabolic process"/>
    <property type="evidence" value="ECO:0007669"/>
    <property type="project" value="InterPro"/>
</dbReference>
<evidence type="ECO:0000256" key="5">
    <source>
        <dbReference type="ARBA" id="ARBA00022519"/>
    </source>
</evidence>
<comment type="subcellular location">
    <subcellularLocation>
        <location evidence="2">Cell inner membrane</location>
        <topology evidence="2">Multi-pass membrane protein</topology>
    </subcellularLocation>
</comment>
<evidence type="ECO:0000256" key="7">
    <source>
        <dbReference type="ARBA" id="ARBA00022989"/>
    </source>
</evidence>
<dbReference type="InterPro" id="IPR010817">
    <property type="entry name" value="HemY_N"/>
</dbReference>
<keyword evidence="8 10" id="KW-0472">Membrane</keyword>
<dbReference type="SUPFAM" id="SSF48452">
    <property type="entry name" value="TPR-like"/>
    <property type="match status" value="1"/>
</dbReference>
<protein>
    <submittedName>
        <fullName evidence="12">HemY protein</fullName>
    </submittedName>
</protein>
<evidence type="ECO:0000256" key="8">
    <source>
        <dbReference type="ARBA" id="ARBA00023136"/>
    </source>
</evidence>
<dbReference type="Gene3D" id="1.25.40.10">
    <property type="entry name" value="Tetratricopeptide repeat domain"/>
    <property type="match status" value="1"/>
</dbReference>
<gene>
    <name evidence="12" type="ORF">DFR24_3147</name>
</gene>
<organism evidence="12 13">
    <name type="scientific">Panacagrimonas perspica</name>
    <dbReference type="NCBI Taxonomy" id="381431"/>
    <lineage>
        <taxon>Bacteria</taxon>
        <taxon>Pseudomonadati</taxon>
        <taxon>Pseudomonadota</taxon>
        <taxon>Gammaproteobacteria</taxon>
        <taxon>Nevskiales</taxon>
        <taxon>Nevskiaceae</taxon>
        <taxon>Panacagrimonas</taxon>
    </lineage>
</organism>
<sequence>MIRSWVLVLLALAAGATAAYWLRADTGYVLVHYRGWTIETSVLVLLGVVVLATPLILTVLRALIGLLRLPAFLMRLSERKRAERARDSFEAGLLKLLEGHWQRAEIELVRRAADHHASHLNYLAAARAAQRLGAADRRDHYLELAARDAPELAFATGLTQAELQRERGEIAQAKATALKLREADPLHPYPVELLAESYASLGEWAELHGLLNLTEKLDAPPPARRRELLQRALRERMHAAIADARLDSLKQLWSQTPPELKQDAVLRLEYASGLARLNAHAEASALISSVLEDHWDGDLANLYGQLHASDPLGQLASIEQWLGKYGEKPELLITAGRACLANKLWGKARSYLEAVIRIKPTPAAYLELARLAEQTQNLEEAAKLHRQGLELAAR</sequence>
<feature type="domain" description="HemY N-terminal" evidence="11">
    <location>
        <begin position="27"/>
        <end position="133"/>
    </location>
</feature>
<feature type="transmembrane region" description="Helical" evidence="10">
    <location>
        <begin position="42"/>
        <end position="67"/>
    </location>
</feature>
<evidence type="ECO:0000256" key="1">
    <source>
        <dbReference type="ARBA" id="ARBA00002962"/>
    </source>
</evidence>
<dbReference type="GO" id="GO:0005886">
    <property type="term" value="C:plasma membrane"/>
    <property type="evidence" value="ECO:0007669"/>
    <property type="project" value="UniProtKB-SubCell"/>
</dbReference>
<evidence type="ECO:0000256" key="3">
    <source>
        <dbReference type="ARBA" id="ARBA00004744"/>
    </source>
</evidence>
<dbReference type="UniPathway" id="UPA00252"/>
<dbReference type="RefSeq" id="WP_133882296.1">
    <property type="nucleotide sequence ID" value="NZ_MWIN01000018.1"/>
</dbReference>
<proteinExistence type="predicted"/>
<reference evidence="12 13" key="1">
    <citation type="submission" date="2019-03" db="EMBL/GenBank/DDBJ databases">
        <title>Genomic Encyclopedia of Type Strains, Phase IV (KMG-IV): sequencing the most valuable type-strain genomes for metagenomic binning, comparative biology and taxonomic classification.</title>
        <authorList>
            <person name="Goeker M."/>
        </authorList>
    </citation>
    <scope>NUCLEOTIDE SEQUENCE [LARGE SCALE GENOMIC DNA]</scope>
    <source>
        <strain evidence="12 13">DSM 26377</strain>
    </source>
</reference>
<dbReference type="AlphaFoldDB" id="A0A4R7P5N9"/>
<keyword evidence="5" id="KW-0997">Cell inner membrane</keyword>
<name>A0A4R7P5N9_9GAMM</name>
<keyword evidence="7 10" id="KW-1133">Transmembrane helix</keyword>